<dbReference type="EMBL" id="BMKI01000007">
    <property type="protein sequence ID" value="GGC98117.1"/>
    <property type="molecule type" value="Genomic_DNA"/>
</dbReference>
<evidence type="ECO:0000259" key="1">
    <source>
        <dbReference type="Pfam" id="PF04233"/>
    </source>
</evidence>
<feature type="domain" description="Phage head morphogenesis" evidence="1">
    <location>
        <begin position="146"/>
        <end position="248"/>
    </location>
</feature>
<dbReference type="Pfam" id="PF04233">
    <property type="entry name" value="Phage_Mu_F"/>
    <property type="match status" value="1"/>
</dbReference>
<evidence type="ECO:0000313" key="3">
    <source>
        <dbReference type="Proteomes" id="UP000630615"/>
    </source>
</evidence>
<dbReference type="Proteomes" id="UP000630615">
    <property type="component" value="Unassembled WGS sequence"/>
</dbReference>
<evidence type="ECO:0000313" key="2">
    <source>
        <dbReference type="EMBL" id="GGC98117.1"/>
    </source>
</evidence>
<dbReference type="NCBIfam" id="TIGR01641">
    <property type="entry name" value="phageSPP1_gp7"/>
    <property type="match status" value="1"/>
</dbReference>
<dbReference type="InterPro" id="IPR006528">
    <property type="entry name" value="Phage_head_morphogenesis_dom"/>
</dbReference>
<comment type="caution">
    <text evidence="2">The sequence shown here is derived from an EMBL/GenBank/DDBJ whole genome shotgun (WGS) entry which is preliminary data.</text>
</comment>
<proteinExistence type="predicted"/>
<dbReference type="RefSeq" id="WP_088270656.1">
    <property type="nucleotide sequence ID" value="NZ_BMKI01000007.1"/>
</dbReference>
<sequence length="264" mass="29997">MANRVKTRYPLRIEQSYGRNISNLINEIGKITLNEFDQTLSADIDKERLKKDDRFIQDGLLDVANKLIKKVKVLSLGALGNTDANKIATKYLNGVNTFSKSNVNSQLSAKGINPLEKESWLKEYMKSKIAENVSYITNIRDEYTTKFEQIIYRGVTSGQSSKDMRDELVNLVGITESRAQFIARDQTGTILGQMNAQRHQRAGLIAFIWSDSGDERVRQSHHERNGKIYYYADDPLLPGTDYGCRCVAEPLDEKEIEEYLKGGM</sequence>
<gene>
    <name evidence="2" type="ORF">GCM10011573_29560</name>
</gene>
<protein>
    <recommendedName>
        <fullName evidence="1">Phage head morphogenesis domain-containing protein</fullName>
    </recommendedName>
</protein>
<accession>A0ABQ1PJ29</accession>
<keyword evidence="3" id="KW-1185">Reference proteome</keyword>
<name>A0ABQ1PJ29_9ENTE</name>
<organism evidence="2 3">
    <name type="scientific">Enterococcus wangshanyuanii</name>
    <dbReference type="NCBI Taxonomy" id="2005703"/>
    <lineage>
        <taxon>Bacteria</taxon>
        <taxon>Bacillati</taxon>
        <taxon>Bacillota</taxon>
        <taxon>Bacilli</taxon>
        <taxon>Lactobacillales</taxon>
        <taxon>Enterococcaceae</taxon>
        <taxon>Enterococcus</taxon>
    </lineage>
</organism>
<reference evidence="3" key="1">
    <citation type="journal article" date="2019" name="Int. J. Syst. Evol. Microbiol.">
        <title>The Global Catalogue of Microorganisms (GCM) 10K type strain sequencing project: providing services to taxonomists for standard genome sequencing and annotation.</title>
        <authorList>
            <consortium name="The Broad Institute Genomics Platform"/>
            <consortium name="The Broad Institute Genome Sequencing Center for Infectious Disease"/>
            <person name="Wu L."/>
            <person name="Ma J."/>
        </authorList>
    </citation>
    <scope>NUCLEOTIDE SEQUENCE [LARGE SCALE GENOMIC DNA]</scope>
    <source>
        <strain evidence="3">CGMCC 1.15942</strain>
    </source>
</reference>